<evidence type="ECO:0000259" key="8">
    <source>
        <dbReference type="Pfam" id="PF13361"/>
    </source>
</evidence>
<feature type="region of interest" description="Disordered" evidence="5">
    <location>
        <begin position="1882"/>
        <end position="1940"/>
    </location>
</feature>
<dbReference type="EMBL" id="CAKMRJ010003334">
    <property type="protein sequence ID" value="CAH1431145.1"/>
    <property type="molecule type" value="Genomic_DNA"/>
</dbReference>
<dbReference type="Pfam" id="PF13361">
    <property type="entry name" value="UvrD_C"/>
    <property type="match status" value="1"/>
</dbReference>
<dbReference type="Proteomes" id="UP001157418">
    <property type="component" value="Unassembled WGS sequence"/>
</dbReference>
<dbReference type="PANTHER" id="PTHR21529">
    <property type="entry name" value="MAMMARY TURMOR VIRUS RECEPTOR HOMOLOG 1, 2 MTVR1, 2"/>
    <property type="match status" value="1"/>
</dbReference>
<feature type="domain" description="UvrD-like helicase C-terminal" evidence="8">
    <location>
        <begin position="876"/>
        <end position="967"/>
    </location>
</feature>
<keyword evidence="1" id="KW-0547">Nucleotide-binding</keyword>
<feature type="compositionally biased region" description="Basic residues" evidence="5">
    <location>
        <begin position="1898"/>
        <end position="1909"/>
    </location>
</feature>
<feature type="region of interest" description="Disordered" evidence="5">
    <location>
        <begin position="2397"/>
        <end position="2416"/>
    </location>
</feature>
<dbReference type="Pfam" id="PF00580">
    <property type="entry name" value="UvrD-helicase"/>
    <property type="match status" value="1"/>
</dbReference>
<dbReference type="GO" id="GO:0005694">
    <property type="term" value="C:chromosome"/>
    <property type="evidence" value="ECO:0007669"/>
    <property type="project" value="UniProtKB-ARBA"/>
</dbReference>
<dbReference type="FunFam" id="3.40.50.300:FF:000326">
    <property type="entry name" value="P-loop containing nucleoside triphosphate hydrolase"/>
    <property type="match status" value="1"/>
</dbReference>
<feature type="domain" description="DNA2/NAM7 helicase-like C-terminal" evidence="7">
    <location>
        <begin position="1"/>
        <end position="173"/>
    </location>
</feature>
<feature type="region of interest" description="Disordered" evidence="5">
    <location>
        <begin position="2215"/>
        <end position="2238"/>
    </location>
</feature>
<dbReference type="Gene3D" id="3.40.50.300">
    <property type="entry name" value="P-loop containing nucleotide triphosphate hydrolases"/>
    <property type="match status" value="3"/>
</dbReference>
<evidence type="ECO:0008006" key="11">
    <source>
        <dbReference type="Google" id="ProtNLM"/>
    </source>
</evidence>
<feature type="domain" description="UvrD-like helicase ATP-binding" evidence="6">
    <location>
        <begin position="656"/>
        <end position="731"/>
    </location>
</feature>
<evidence type="ECO:0000259" key="7">
    <source>
        <dbReference type="Pfam" id="PF13087"/>
    </source>
</evidence>
<keyword evidence="10" id="KW-1185">Reference proteome</keyword>
<feature type="region of interest" description="Disordered" evidence="5">
    <location>
        <begin position="2255"/>
        <end position="2279"/>
    </location>
</feature>
<dbReference type="Pfam" id="PF13087">
    <property type="entry name" value="AAA_12"/>
    <property type="match status" value="1"/>
</dbReference>
<dbReference type="InterPro" id="IPR047187">
    <property type="entry name" value="SF1_C_Upf1"/>
</dbReference>
<accession>A0AAU9N9H6</accession>
<dbReference type="SUPFAM" id="SSF52540">
    <property type="entry name" value="P-loop containing nucleoside triphosphate hydrolases"/>
    <property type="match status" value="2"/>
</dbReference>
<feature type="compositionally biased region" description="Basic and acidic residues" evidence="5">
    <location>
        <begin position="2407"/>
        <end position="2416"/>
    </location>
</feature>
<comment type="caution">
    <text evidence="9">The sequence shown here is derived from an EMBL/GenBank/DDBJ whole genome shotgun (WGS) entry which is preliminary data.</text>
</comment>
<dbReference type="PANTHER" id="PTHR21529:SF4">
    <property type="entry name" value="TPR AND ANKYRIN REPEAT-CONTAINING PROTEIN 1"/>
    <property type="match status" value="1"/>
</dbReference>
<evidence type="ECO:0000313" key="9">
    <source>
        <dbReference type="EMBL" id="CAH1431145.1"/>
    </source>
</evidence>
<protein>
    <recommendedName>
        <fullName evidence="11">UvrD-like helicase ATP-binding domain-containing protein</fullName>
    </recommendedName>
</protein>
<evidence type="ECO:0000256" key="4">
    <source>
        <dbReference type="ARBA" id="ARBA00022840"/>
    </source>
</evidence>
<evidence type="ECO:0000313" key="10">
    <source>
        <dbReference type="Proteomes" id="UP001157418"/>
    </source>
</evidence>
<dbReference type="GO" id="GO:0016787">
    <property type="term" value="F:hydrolase activity"/>
    <property type="evidence" value="ECO:0007669"/>
    <property type="project" value="UniProtKB-KW"/>
</dbReference>
<feature type="region of interest" description="Disordered" evidence="5">
    <location>
        <begin position="2115"/>
        <end position="2184"/>
    </location>
</feature>
<name>A0AAU9N9H6_9ASTR</name>
<organism evidence="9 10">
    <name type="scientific">Lactuca virosa</name>
    <dbReference type="NCBI Taxonomy" id="75947"/>
    <lineage>
        <taxon>Eukaryota</taxon>
        <taxon>Viridiplantae</taxon>
        <taxon>Streptophyta</taxon>
        <taxon>Embryophyta</taxon>
        <taxon>Tracheophyta</taxon>
        <taxon>Spermatophyta</taxon>
        <taxon>Magnoliopsida</taxon>
        <taxon>eudicotyledons</taxon>
        <taxon>Gunneridae</taxon>
        <taxon>Pentapetalae</taxon>
        <taxon>asterids</taxon>
        <taxon>campanulids</taxon>
        <taxon>Asterales</taxon>
        <taxon>Asteraceae</taxon>
        <taxon>Cichorioideae</taxon>
        <taxon>Cichorieae</taxon>
        <taxon>Lactucinae</taxon>
        <taxon>Lactuca</taxon>
    </lineage>
</organism>
<evidence type="ECO:0000256" key="5">
    <source>
        <dbReference type="SAM" id="MobiDB-lite"/>
    </source>
</evidence>
<dbReference type="InterPro" id="IPR014016">
    <property type="entry name" value="UvrD-like_ATP-bd"/>
</dbReference>
<evidence type="ECO:0000259" key="6">
    <source>
        <dbReference type="Pfam" id="PF00580"/>
    </source>
</evidence>
<evidence type="ECO:0000256" key="3">
    <source>
        <dbReference type="ARBA" id="ARBA00022806"/>
    </source>
</evidence>
<dbReference type="CDD" id="cd18808">
    <property type="entry name" value="SF1_C_Upf1"/>
    <property type="match status" value="1"/>
</dbReference>
<feature type="region of interest" description="Disordered" evidence="5">
    <location>
        <begin position="1999"/>
        <end position="2029"/>
    </location>
</feature>
<dbReference type="InterPro" id="IPR027417">
    <property type="entry name" value="P-loop_NTPase"/>
</dbReference>
<feature type="compositionally biased region" description="Polar residues" evidence="5">
    <location>
        <begin position="2227"/>
        <end position="2238"/>
    </location>
</feature>
<dbReference type="InterPro" id="IPR041679">
    <property type="entry name" value="DNA2/NAM7-like_C"/>
</dbReference>
<dbReference type="GO" id="GO:0005524">
    <property type="term" value="F:ATP binding"/>
    <property type="evidence" value="ECO:0007669"/>
    <property type="project" value="UniProtKB-KW"/>
</dbReference>
<dbReference type="InterPro" id="IPR014017">
    <property type="entry name" value="DNA_helicase_UvrD-like_C"/>
</dbReference>
<gene>
    <name evidence="9" type="ORF">LVIROSA_LOCUS17874</name>
</gene>
<keyword evidence="4" id="KW-0067">ATP-binding</keyword>
<dbReference type="InterPro" id="IPR039904">
    <property type="entry name" value="TRANK1"/>
</dbReference>
<feature type="compositionally biased region" description="Basic and acidic residues" evidence="5">
    <location>
        <begin position="1924"/>
        <end position="1940"/>
    </location>
</feature>
<evidence type="ECO:0000256" key="2">
    <source>
        <dbReference type="ARBA" id="ARBA00022801"/>
    </source>
</evidence>
<keyword evidence="2" id="KW-0378">Hydrolase</keyword>
<keyword evidence="3" id="KW-0347">Helicase</keyword>
<reference evidence="9 10" key="1">
    <citation type="submission" date="2022-01" db="EMBL/GenBank/DDBJ databases">
        <authorList>
            <person name="Xiong W."/>
            <person name="Schranz E."/>
        </authorList>
    </citation>
    <scope>NUCLEOTIDE SEQUENCE [LARGE SCALE GENOMIC DNA]</scope>
</reference>
<evidence type="ECO:0000256" key="1">
    <source>
        <dbReference type="ARBA" id="ARBA00022741"/>
    </source>
</evidence>
<sequence>MHPKISSFPNRKFYHKQILDAENVTSKSHGKQYLSGQMFGSYSFINIVGGKEEGDDVGSKRNMVEVSIVVKIVQKLYKAWHQSKKKVSIGVVSPYTAQVVSIEEKIRYKYEKHDGFSVTVKSIDGFQGGEEDIIILSTVRSNSHGNVGFMSSPQRTNVALTRARHCLWILGNERTLARSDSIWKDLVCDAKNRHCLFDANADKCLKKIIINAKKEIEPLNDMVKGNSLLLKHVKWKILFSDNFRKSFGKLSDSRMKNVVVDFLQKLSGGWRPNDGNIDCKTPSKVLKTYKVEGLHLICTIDIIKELKYIQVLKVWDILPIKEIPKLRKQLDSMFATYTEAYMNRCATKCLEGNLEIPKSWATSKAIIQFQDVIKCEGANEVSESLLHMKFYSLSPGMVEYLRFGREIDLPVNLSDEQMDIFLYSKSSCIIGQSGTGKTTILTMKLLQNEQSFLAICEAERSRVKDAEVVDDHEESKPTVLRQLFVTVDPKSCYVVKQHVSQFKSVSCDGNSSREINLDDVDITSESDVPDTFIDVPEKSYPLVITFHKFLMMLDETLGDSFFTRFHVAREGSHGNHISSRSVALQTFIRSRNVTFDRFCSLYWPDFESSLTKNLDPSRVFTEIISQIKGSLPAGENFDGKLSYEGYSLLSEGCASTLTKQKRDTISSLFEAYEKMKAERGDFDLGDLVNDLHHRLKTRGYEGDQMDFIYIDEVQDLSMRQISLFKYICQNVDEGFHFAGNTALNIARGVDFRFKDIQSMFYKELLRTISTEKQEKANVLEILQLKQNSRTHIGVLQLAQSVIYILYSYFAHSIDILEPETSFISGQAPVLLKSGNDKNGIVTIFGNTGTSEKTVSFGAEQVILVRDECAKTEVCKDIGNQALVLTIAECKGLEFQDVLLYNFFGSSPLKDQWSVIYGYMKEHDWLDEKLPHSFPSFKESKHNALCDELKQLYVAITRTRQRLWICENKEELSKPMFDYWKKRGLVQVRKLNDSVEQATGCASSPQEWLERGKKLFYENIFDMATMCFKRAGDLKWETMAKAFGRRKSAEEIRGKNPEKASCYLREAAKMFESIRKLELAAKCYCDLGEYERAGKIYLDKCGDINAAAECFMLAGCYSDAAEAYAKGHQFSNCLSVCRKGELFDKSLKYVEYWNEHVHVQSREIDKNEQDFLEGCALYYYEPIDHKSMMKFVRAFRSMESKRVFLRWLGCLDDLMLLEEESGHFLDAAELAGSWGDVLKEADLLEKASHFEEATLLILWYVFSNSLWGNRNIGWPLKHFSQKNELCKKAKSLAKMDSDNLYDFVCSEIEVLTTQQSSMSKLKKHLDASQQHKSLRGEILSIRKILDAHLQLDIVNYVWEDELPSDISKYVEDKIPQNQVSVRTLVFYFNLWKNNVMDIFQSLGGLENAEANQHEGHVDFCLNYFGVRKQYVKGNIVYLLVNKDFDWVRNVGDDKGLHRDGKILTLDSKQLGIAIRSYWQSDLLSVGVMVLETLQSLYKSTLNGSSFHQSTSLLHIFEVSKFLLDCPYLNLTVDHMKTLQVFLGSSMIYFDHVFPLDWRKSVSWNLISLRESDLSLNLLEEVILQYLNIESDLTYWTIGRVMMICLNSRKSFALHDEKIIRGLQWNPLWKSFVEKFQEGGFNDVYVAPSLHNAMVDTYRAYWMFPGDISPHSFVYLLDRLLFMASFSSGVFFTTKSSFVEWYTHLHTTCTPNTTFSDSKQIFSKDITDFLVGIVQHILYKKEETISWIERSNIVYLICCWGGTTFAYLLPKKFVGDLLRRRNGCILNLNPDTVAEAFASIEDPLLIVSSDNATPRVHAPRAIFVDLKRPREEIMSVLFPGEFTVNGQKDKATMITEALREANHVEETGDEHSNGDHSLVESILEKQSSNENMQGAEIKKGRQRTRGRRGKNNKACNDQKQLSSPSDKSHREVELSVSKSHEKATVQIHEWLQSSRPMVDCSNMCEVLHEENHVEETCDEHSNGDHSLYEPEVEKQNINNNTQHLGSKIGMGNNERKKSKKNRSSNTQNTLSNVLLDGQTCAREGRTLHEAKNSWDDLTTLHEGNNSWDDLTTPPEAKNSWDDLTTKYEGNNSWGDLTTLPEARNSWDDLTNLHEASKSWDDPATLQEGNNSWDDMKQPSYASNMSRPKVELPVSTSGKRRNVQATAERRRNENTQDAEIKKGKEKNKEKWIKNKLVLEKQTNNKNTKDVEIKKIGKGKNIDKGSRKNKGSNSVNSFTSDAHINDYHPQAKIVVEKQRSNENTPDAKIQKWKGKNPKNKGSNSINTFTTVHVDEQHCVREATILQRANMSCNDLNQSSSASKTSRPEMDLLVSKGGETAVKTFAEKLQSSRPMADGFFNYVGSESSNITEALQEENHVEDTDHDELNIADHSPLELLLEKQSSNDNTQDEENRKGKGEYVAEEDTTLFTSNSTCSDLKPPTDTLDTGIKASDEVKCGSILDMAAAYLRIRSWRKT</sequence>
<feature type="compositionally biased region" description="Polar residues" evidence="5">
    <location>
        <begin position="1911"/>
        <end position="1923"/>
    </location>
</feature>
<dbReference type="GO" id="GO:0004386">
    <property type="term" value="F:helicase activity"/>
    <property type="evidence" value="ECO:0007669"/>
    <property type="project" value="UniProtKB-KW"/>
</dbReference>
<feature type="compositionally biased region" description="Basic and acidic residues" evidence="5">
    <location>
        <begin position="2164"/>
        <end position="2184"/>
    </location>
</feature>
<proteinExistence type="predicted"/>